<keyword evidence="1" id="KW-0732">Signal</keyword>
<proteinExistence type="predicted"/>
<evidence type="ECO:0008006" key="4">
    <source>
        <dbReference type="Google" id="ProtNLM"/>
    </source>
</evidence>
<comment type="caution">
    <text evidence="2">The sequence shown here is derived from an EMBL/GenBank/DDBJ whole genome shotgun (WGS) entry which is preliminary data.</text>
</comment>
<evidence type="ECO:0000313" key="3">
    <source>
        <dbReference type="Proteomes" id="UP000282832"/>
    </source>
</evidence>
<feature type="chain" id="PRO_5019557566" description="Outer membrane protein beta-barrel domain-containing protein" evidence="1">
    <location>
        <begin position="21"/>
        <end position="232"/>
    </location>
</feature>
<dbReference type="Proteomes" id="UP000282832">
    <property type="component" value="Unassembled WGS sequence"/>
</dbReference>
<accession>A0A437PRK6</accession>
<gene>
    <name evidence="2" type="ORF">EOJ36_07700</name>
</gene>
<sequence>MKKLALVMLVGTLFTHSVSANLVQLSDTVKVSHKKDEMKTLVGVGSKLKSWGISAGPMAQFGSMGSQSGFQVSFHANNKLSIGMAGLFSTKRNNTPMIGAYGPELRQHFMGLNLEYTPKANALVHLSFPLMIGTIAQEDPLAYIQNRIDPTGQPVYDFVDNMYGRNDFNRHYLKSLGVQPGINLEVNLFKYAKLFGGLNYRFAFGENANSDIQGVSGQFGFKFGVFNKKIKK</sequence>
<dbReference type="OrthoDB" id="1122635at2"/>
<dbReference type="AlphaFoldDB" id="A0A437PRK6"/>
<evidence type="ECO:0000313" key="2">
    <source>
        <dbReference type="EMBL" id="RVU24882.1"/>
    </source>
</evidence>
<organism evidence="2 3">
    <name type="scientific">Sandaracinomonas limnophila</name>
    <dbReference type="NCBI Taxonomy" id="1862386"/>
    <lineage>
        <taxon>Bacteria</taxon>
        <taxon>Pseudomonadati</taxon>
        <taxon>Bacteroidota</taxon>
        <taxon>Cytophagia</taxon>
        <taxon>Cytophagales</taxon>
        <taxon>Flectobacillaceae</taxon>
        <taxon>Sandaracinomonas</taxon>
    </lineage>
</organism>
<protein>
    <recommendedName>
        <fullName evidence="4">Outer membrane protein beta-barrel domain-containing protein</fullName>
    </recommendedName>
</protein>
<keyword evidence="3" id="KW-1185">Reference proteome</keyword>
<dbReference type="RefSeq" id="WP_127804017.1">
    <property type="nucleotide sequence ID" value="NZ_SACY01000003.1"/>
</dbReference>
<reference evidence="2 3" key="1">
    <citation type="submission" date="2019-01" db="EMBL/GenBank/DDBJ databases">
        <authorList>
            <person name="Chen W.-M."/>
        </authorList>
    </citation>
    <scope>NUCLEOTIDE SEQUENCE [LARGE SCALE GENOMIC DNA]</scope>
    <source>
        <strain evidence="2 3">FSY-15</strain>
    </source>
</reference>
<evidence type="ECO:0000256" key="1">
    <source>
        <dbReference type="SAM" id="SignalP"/>
    </source>
</evidence>
<name>A0A437PRK6_9BACT</name>
<dbReference type="EMBL" id="SACY01000003">
    <property type="protein sequence ID" value="RVU24882.1"/>
    <property type="molecule type" value="Genomic_DNA"/>
</dbReference>
<feature type="signal peptide" evidence="1">
    <location>
        <begin position="1"/>
        <end position="20"/>
    </location>
</feature>